<sequence length="382" mass="41066">MSLTVIQAPAQAGKRGTMGKKKNSLGAVWRETRKRTSDAASAGVSRAEAANPEYVERMRDTSAKAARRAKGLGSTATRKRNELTLRFAATSAGSATGRGVAKLASRMSTLPVLSLPSDVFNERNGINDLTKRLQETPEDPFINLVLAESIARMQRELLAFFAARTAVTQNPLALLMRESMKTAGALDRAGELPLVERLLKRAYGMAMTRLRTNPGEPSSLHVISRVYLAKRNPRGCLKPALLGVTGDDPGESGPIFYTLSRAYKALGEKGNARSSAQAAIDDNCSLGWLTLGDLIFEDDLATTTTTARHKAYLETLSNVTRDDLASYAGISPQTTDIVKSVYALQKAKAISSYAGVSQSMKRVQDNVTRRIAAAGREGVSDG</sequence>
<organism evidence="2 3">
    <name type="scientific">Streptomyces rectiviolaceus</name>
    <dbReference type="NCBI Taxonomy" id="332591"/>
    <lineage>
        <taxon>Bacteria</taxon>
        <taxon>Bacillati</taxon>
        <taxon>Actinomycetota</taxon>
        <taxon>Actinomycetes</taxon>
        <taxon>Kitasatosporales</taxon>
        <taxon>Streptomycetaceae</taxon>
        <taxon>Streptomyces</taxon>
    </lineage>
</organism>
<dbReference type="EMBL" id="BAAAUG010000022">
    <property type="protein sequence ID" value="GAA3090145.1"/>
    <property type="molecule type" value="Genomic_DNA"/>
</dbReference>
<feature type="region of interest" description="Disordered" evidence="1">
    <location>
        <begin position="1"/>
        <end position="25"/>
    </location>
</feature>
<comment type="caution">
    <text evidence="2">The sequence shown here is derived from an EMBL/GenBank/DDBJ whole genome shotgun (WGS) entry which is preliminary data.</text>
</comment>
<reference evidence="3" key="1">
    <citation type="journal article" date="2019" name="Int. J. Syst. Evol. Microbiol.">
        <title>The Global Catalogue of Microorganisms (GCM) 10K type strain sequencing project: providing services to taxonomists for standard genome sequencing and annotation.</title>
        <authorList>
            <consortium name="The Broad Institute Genomics Platform"/>
            <consortium name="The Broad Institute Genome Sequencing Center for Infectious Disease"/>
            <person name="Wu L."/>
            <person name="Ma J."/>
        </authorList>
    </citation>
    <scope>NUCLEOTIDE SEQUENCE [LARGE SCALE GENOMIC DNA]</scope>
    <source>
        <strain evidence="3">JCM 9092</strain>
    </source>
</reference>
<keyword evidence="3" id="KW-1185">Reference proteome</keyword>
<accession>A0ABP6MAP2</accession>
<dbReference type="Proteomes" id="UP001501637">
    <property type="component" value="Unassembled WGS sequence"/>
</dbReference>
<proteinExistence type="predicted"/>
<evidence type="ECO:0000313" key="2">
    <source>
        <dbReference type="EMBL" id="GAA3090145.1"/>
    </source>
</evidence>
<evidence type="ECO:0000313" key="3">
    <source>
        <dbReference type="Proteomes" id="UP001501637"/>
    </source>
</evidence>
<evidence type="ECO:0000256" key="1">
    <source>
        <dbReference type="SAM" id="MobiDB-lite"/>
    </source>
</evidence>
<protein>
    <submittedName>
        <fullName evidence="2">Uncharacterized protein</fullName>
    </submittedName>
</protein>
<gene>
    <name evidence="2" type="ORF">GCM10010449_12340</name>
</gene>
<name>A0ABP6MAP2_9ACTN</name>